<organism evidence="2 3">
    <name type="scientific">Neorhizobium galegae bv. officinalis</name>
    <dbReference type="NCBI Taxonomy" id="323656"/>
    <lineage>
        <taxon>Bacteria</taxon>
        <taxon>Pseudomonadati</taxon>
        <taxon>Pseudomonadota</taxon>
        <taxon>Alphaproteobacteria</taxon>
        <taxon>Hyphomicrobiales</taxon>
        <taxon>Rhizobiaceae</taxon>
        <taxon>Rhizobium/Agrobacterium group</taxon>
        <taxon>Neorhizobium</taxon>
    </lineage>
</organism>
<evidence type="ECO:0000313" key="2">
    <source>
        <dbReference type="EMBL" id="CDZ50934.1"/>
    </source>
</evidence>
<accession>A0A0T7GUG6</accession>
<name>A0A0T7GUG6_NEOGA</name>
<reference evidence="2 3" key="1">
    <citation type="submission" date="2014-08" db="EMBL/GenBank/DDBJ databases">
        <authorList>
            <person name="Chen Y.-H."/>
        </authorList>
    </citation>
    <scope>NUCLEOTIDE SEQUENCE [LARGE SCALE GENOMIC DNA]</scope>
</reference>
<evidence type="ECO:0000313" key="3">
    <source>
        <dbReference type="Proteomes" id="UP000039660"/>
    </source>
</evidence>
<dbReference type="AlphaFoldDB" id="A0A0T7GUG6"/>
<sequence length="457" mass="50331">MRAYFYALLALLAFEESVFSEPLALPTGREAWSCETDPVIFPGWWAKAQGGAAPEGPSYDAWRSAGPSVVKVGKGDAAKYWMYYLADQPDDTSPIPFIGRTRVLRAEASVAEPTKFFPKNVALEFWGPFAPDEDADGKVYSREYFRSSPYYGAVLPSLDDKGMPKKAASGEFEPWFMYFHTAGSALSVAISRDGGESFKVPDRPGVNPLFPFEVSRDPADPSKTRRGPIEAESKVYDQSAAGSGSVIRAPDGKYILYYTARLWNNYTLDDLAASPEQVGHPDGAIPDYGIAYAESTDGIHFKRRTALSLRLTSSASRGVGRIVEPRFQREPNGELEYVVSRPMVFRDGTDTSSGLPLYRMVVSSHSKTYRVRTLHSTDLINWEWDPSPAEGLFGFGKPASFDDSSTSYASCLREDLGGRQEYRCWYTGNRYGHYTAGKTGIGYCSSEVPSSVAGPAK</sequence>
<feature type="region of interest" description="Disordered" evidence="1">
    <location>
        <begin position="210"/>
        <end position="230"/>
    </location>
</feature>
<feature type="compositionally biased region" description="Basic and acidic residues" evidence="1">
    <location>
        <begin position="214"/>
        <end position="230"/>
    </location>
</feature>
<dbReference type="Proteomes" id="UP000039660">
    <property type="component" value="Unassembled WGS sequence"/>
</dbReference>
<proteinExistence type="predicted"/>
<dbReference type="InterPro" id="IPR023296">
    <property type="entry name" value="Glyco_hydro_beta-prop_sf"/>
</dbReference>
<dbReference type="RefSeq" id="WP_172729959.1">
    <property type="nucleotide sequence ID" value="NZ_CCRK01000008.1"/>
</dbReference>
<dbReference type="SUPFAM" id="SSF75005">
    <property type="entry name" value="Arabinanase/levansucrase/invertase"/>
    <property type="match status" value="1"/>
</dbReference>
<dbReference type="Gene3D" id="2.115.10.20">
    <property type="entry name" value="Glycosyl hydrolase domain, family 43"/>
    <property type="match status" value="1"/>
</dbReference>
<dbReference type="EMBL" id="CCRK01000008">
    <property type="protein sequence ID" value="CDZ50934.1"/>
    <property type="molecule type" value="Genomic_DNA"/>
</dbReference>
<evidence type="ECO:0000256" key="1">
    <source>
        <dbReference type="SAM" id="MobiDB-lite"/>
    </source>
</evidence>
<gene>
    <name evidence="2" type="ORF">NGAL_HAMBI1189_37070</name>
</gene>
<protein>
    <submittedName>
        <fullName evidence="2">Uncharacterized protein</fullName>
    </submittedName>
</protein>